<feature type="domain" description="Cytochrome c" evidence="6">
    <location>
        <begin position="205"/>
        <end position="301"/>
    </location>
</feature>
<dbReference type="GO" id="GO:0009055">
    <property type="term" value="F:electron transfer activity"/>
    <property type="evidence" value="ECO:0007669"/>
    <property type="project" value="InterPro"/>
</dbReference>
<dbReference type="InterPro" id="IPR011429">
    <property type="entry name" value="Cyt_c_Planctomycete-type"/>
</dbReference>
<keyword evidence="2 4" id="KW-0479">Metal-binding</keyword>
<protein>
    <submittedName>
        <fullName evidence="7">Planctomycete cytochrome C</fullName>
    </submittedName>
</protein>
<evidence type="ECO:0000256" key="1">
    <source>
        <dbReference type="ARBA" id="ARBA00022617"/>
    </source>
</evidence>
<evidence type="ECO:0000256" key="4">
    <source>
        <dbReference type="PROSITE-ProRule" id="PRU00433"/>
    </source>
</evidence>
<dbReference type="InterPro" id="IPR009056">
    <property type="entry name" value="Cyt_c-like_dom"/>
</dbReference>
<sequence>MSRNIRRKISGFCPVSVKKRRIHLDLWRFSSREIFFLTLVLIILDSENPEQHIERNRLDRLIATAFSGEFRKGRGAYSNVIIPTYNTMREIMSYRPVLVTRILVALMLCCTPMTISAEAAKLTLEQRKELASIKKNLGKVAVLIRQKKYDEAKELTDTEEGKLNQLAQDAMLTETDPVLVSTKRVIALRRKVLEKVMGGGGGNKGAANQGVSFETQIAPILNDKCVNCHGGQRASANLKLDTFAGMRQGGRSGILLIRGNPNISLLARKLVAPGNQRMPRNGAALEPAQIQLIARWIAEGARFDGEKETDPIGASTKKKKAPVKVVMATGDEKVSFMEDVAPWMLDFCMRCHSGNNPASGFSVVTFEDILRGGDTGEVIVPGKPDDSRLWHLVGLQDPIKMPQGQALLKRKYAQDLKTWITEGAKFDGKDAKGALRAMVPTEDEKRMAELATLSPEKFADLRRETLEPTWKRAVSNEKAEMLETDDFMFYGNVSADRLKQISGWAQTQVDALRKLFNEKQKPLWKGKLAVFVFKDRFGYSEFNQTIEDRRVDPATTWHSKVTPTYLDAYLVLQDVGDEAAADSPGLQTNLTAGLTNAAIQRGAGDVPMWASRGLGVLLAANGASNQNYFESLRQQALEATPKVTRPEELVAEGTFSPSETTAVGFTLVEFLVNTGGAPKMGLLLKELKSGTTAQAAIQKVYGTNLRALATAYARTLRPGKVKN</sequence>
<dbReference type="OrthoDB" id="9809746at2"/>
<evidence type="ECO:0000313" key="8">
    <source>
        <dbReference type="Proteomes" id="UP000318313"/>
    </source>
</evidence>
<name>A0A518IAV5_9PLAN</name>
<dbReference type="PANTHER" id="PTHR35889">
    <property type="entry name" value="CYCLOINULO-OLIGOSACCHARIDE FRUCTANOTRANSFERASE-RELATED"/>
    <property type="match status" value="1"/>
</dbReference>
<proteinExistence type="predicted"/>
<evidence type="ECO:0000256" key="3">
    <source>
        <dbReference type="ARBA" id="ARBA00023004"/>
    </source>
</evidence>
<dbReference type="PROSITE" id="PS51007">
    <property type="entry name" value="CYTC"/>
    <property type="match status" value="1"/>
</dbReference>
<keyword evidence="5" id="KW-0812">Transmembrane</keyword>
<accession>A0A518IAV5</accession>
<evidence type="ECO:0000313" key="7">
    <source>
        <dbReference type="EMBL" id="QDV50241.1"/>
    </source>
</evidence>
<evidence type="ECO:0000259" key="6">
    <source>
        <dbReference type="PROSITE" id="PS51007"/>
    </source>
</evidence>
<organism evidence="7 8">
    <name type="scientific">Gimesia fumaroli</name>
    <dbReference type="NCBI Taxonomy" id="2527976"/>
    <lineage>
        <taxon>Bacteria</taxon>
        <taxon>Pseudomonadati</taxon>
        <taxon>Planctomycetota</taxon>
        <taxon>Planctomycetia</taxon>
        <taxon>Planctomycetales</taxon>
        <taxon>Planctomycetaceae</taxon>
        <taxon>Gimesia</taxon>
    </lineage>
</organism>
<dbReference type="GO" id="GO:0020037">
    <property type="term" value="F:heme binding"/>
    <property type="evidence" value="ECO:0007669"/>
    <property type="project" value="InterPro"/>
</dbReference>
<dbReference type="SUPFAM" id="SSF46626">
    <property type="entry name" value="Cytochrome c"/>
    <property type="match status" value="1"/>
</dbReference>
<dbReference type="AlphaFoldDB" id="A0A518IAV5"/>
<keyword evidence="5" id="KW-0472">Membrane</keyword>
<keyword evidence="8" id="KW-1185">Reference proteome</keyword>
<evidence type="ECO:0000256" key="2">
    <source>
        <dbReference type="ARBA" id="ARBA00022723"/>
    </source>
</evidence>
<dbReference type="EMBL" id="CP037452">
    <property type="protein sequence ID" value="QDV50241.1"/>
    <property type="molecule type" value="Genomic_DNA"/>
</dbReference>
<dbReference type="PANTHER" id="PTHR35889:SF3">
    <property type="entry name" value="F-BOX DOMAIN-CONTAINING PROTEIN"/>
    <property type="match status" value="1"/>
</dbReference>
<gene>
    <name evidence="7" type="ORF">Enr17x_22790</name>
</gene>
<dbReference type="Pfam" id="PF07635">
    <property type="entry name" value="PSCyt1"/>
    <property type="match status" value="2"/>
</dbReference>
<keyword evidence="1 4" id="KW-0349">Heme</keyword>
<dbReference type="KEGG" id="gfm:Enr17x_22790"/>
<keyword evidence="5" id="KW-1133">Transmembrane helix</keyword>
<feature type="transmembrane region" description="Helical" evidence="5">
    <location>
        <begin position="98"/>
        <end position="117"/>
    </location>
</feature>
<evidence type="ECO:0000256" key="5">
    <source>
        <dbReference type="SAM" id="Phobius"/>
    </source>
</evidence>
<dbReference type="GO" id="GO:0046872">
    <property type="term" value="F:metal ion binding"/>
    <property type="evidence" value="ECO:0007669"/>
    <property type="project" value="UniProtKB-KW"/>
</dbReference>
<reference evidence="7 8" key="1">
    <citation type="submission" date="2019-03" db="EMBL/GenBank/DDBJ databases">
        <title>Deep-cultivation of Planctomycetes and their phenomic and genomic characterization uncovers novel biology.</title>
        <authorList>
            <person name="Wiegand S."/>
            <person name="Jogler M."/>
            <person name="Boedeker C."/>
            <person name="Pinto D."/>
            <person name="Vollmers J."/>
            <person name="Rivas-Marin E."/>
            <person name="Kohn T."/>
            <person name="Peeters S.H."/>
            <person name="Heuer A."/>
            <person name="Rast P."/>
            <person name="Oberbeckmann S."/>
            <person name="Bunk B."/>
            <person name="Jeske O."/>
            <person name="Meyerdierks A."/>
            <person name="Storesund J.E."/>
            <person name="Kallscheuer N."/>
            <person name="Luecker S."/>
            <person name="Lage O.M."/>
            <person name="Pohl T."/>
            <person name="Merkel B.J."/>
            <person name="Hornburger P."/>
            <person name="Mueller R.-W."/>
            <person name="Bruemmer F."/>
            <person name="Labrenz M."/>
            <person name="Spormann A.M."/>
            <person name="Op den Camp H."/>
            <person name="Overmann J."/>
            <person name="Amann R."/>
            <person name="Jetten M.S.M."/>
            <person name="Mascher T."/>
            <person name="Medema M.H."/>
            <person name="Devos D.P."/>
            <person name="Kaster A.-K."/>
            <person name="Ovreas L."/>
            <person name="Rohde M."/>
            <person name="Galperin M.Y."/>
            <person name="Jogler C."/>
        </authorList>
    </citation>
    <scope>NUCLEOTIDE SEQUENCE [LARGE SCALE GENOMIC DNA]</scope>
    <source>
        <strain evidence="7 8">Enr17</strain>
    </source>
</reference>
<dbReference type="Proteomes" id="UP000318313">
    <property type="component" value="Chromosome"/>
</dbReference>
<keyword evidence="3 4" id="KW-0408">Iron</keyword>
<dbReference type="InterPro" id="IPR036909">
    <property type="entry name" value="Cyt_c-like_dom_sf"/>
</dbReference>